<evidence type="ECO:0000313" key="3">
    <source>
        <dbReference type="Proteomes" id="UP000233837"/>
    </source>
</evidence>
<sequence>MQYEEKPKQAYNPNPQPKLILGGNDRPQTFQNGGERPRKAMGTGDRTFPSLKDKMNKEYPFKRESVAKLFRQALKAGLELPEYKRPEESKETGDPNYCPYHRVLGHPIEDCYIFKDWVERKYQKGELTLSDNVLVNPRKESTRVVTTSTIPSVEEKRKEKKLIQEERWETVVSKKTVKMLK</sequence>
<keyword evidence="3" id="KW-1185">Reference proteome</keyword>
<evidence type="ECO:0000313" key="2">
    <source>
        <dbReference type="EMBL" id="PKU68717.1"/>
    </source>
</evidence>
<organism evidence="2 3">
    <name type="scientific">Dendrobium catenatum</name>
    <dbReference type="NCBI Taxonomy" id="906689"/>
    <lineage>
        <taxon>Eukaryota</taxon>
        <taxon>Viridiplantae</taxon>
        <taxon>Streptophyta</taxon>
        <taxon>Embryophyta</taxon>
        <taxon>Tracheophyta</taxon>
        <taxon>Spermatophyta</taxon>
        <taxon>Magnoliopsida</taxon>
        <taxon>Liliopsida</taxon>
        <taxon>Asparagales</taxon>
        <taxon>Orchidaceae</taxon>
        <taxon>Epidendroideae</taxon>
        <taxon>Malaxideae</taxon>
        <taxon>Dendrobiinae</taxon>
        <taxon>Dendrobium</taxon>
    </lineage>
</organism>
<reference evidence="2 3" key="2">
    <citation type="journal article" date="2017" name="Nature">
        <title>The Apostasia genome and the evolution of orchids.</title>
        <authorList>
            <person name="Zhang G.Q."/>
            <person name="Liu K.W."/>
            <person name="Li Z."/>
            <person name="Lohaus R."/>
            <person name="Hsiao Y.Y."/>
            <person name="Niu S.C."/>
            <person name="Wang J.Y."/>
            <person name="Lin Y.C."/>
            <person name="Xu Q."/>
            <person name="Chen L.J."/>
            <person name="Yoshida K."/>
            <person name="Fujiwara S."/>
            <person name="Wang Z.W."/>
            <person name="Zhang Y.Q."/>
            <person name="Mitsuda N."/>
            <person name="Wang M."/>
            <person name="Liu G.H."/>
            <person name="Pecoraro L."/>
            <person name="Huang H.X."/>
            <person name="Xiao X.J."/>
            <person name="Lin M."/>
            <person name="Wu X.Y."/>
            <person name="Wu W.L."/>
            <person name="Chen Y.Y."/>
            <person name="Chang S.B."/>
            <person name="Sakamoto S."/>
            <person name="Ohme-Takagi M."/>
            <person name="Yagi M."/>
            <person name="Zeng S.J."/>
            <person name="Shen C.Y."/>
            <person name="Yeh C.M."/>
            <person name="Luo Y.B."/>
            <person name="Tsai W.C."/>
            <person name="Van de Peer Y."/>
            <person name="Liu Z.J."/>
        </authorList>
    </citation>
    <scope>NUCLEOTIDE SEQUENCE [LARGE SCALE GENOMIC DNA]</scope>
    <source>
        <tissue evidence="2">The whole plant</tissue>
    </source>
</reference>
<dbReference type="Proteomes" id="UP000233837">
    <property type="component" value="Unassembled WGS sequence"/>
</dbReference>
<gene>
    <name evidence="2" type="ORF">MA16_Dca024254</name>
</gene>
<protein>
    <submittedName>
        <fullName evidence="2">Uncharacterized protein</fullName>
    </submittedName>
</protein>
<dbReference type="STRING" id="906689.A0A2I0VZ78"/>
<proteinExistence type="predicted"/>
<dbReference type="AlphaFoldDB" id="A0A2I0VZ78"/>
<reference evidence="2 3" key="1">
    <citation type="journal article" date="2016" name="Sci. Rep.">
        <title>The Dendrobium catenatum Lindl. genome sequence provides insights into polysaccharide synthase, floral development and adaptive evolution.</title>
        <authorList>
            <person name="Zhang G.Q."/>
            <person name="Xu Q."/>
            <person name="Bian C."/>
            <person name="Tsai W.C."/>
            <person name="Yeh C.M."/>
            <person name="Liu K.W."/>
            <person name="Yoshida K."/>
            <person name="Zhang L.S."/>
            <person name="Chang S.B."/>
            <person name="Chen F."/>
            <person name="Shi Y."/>
            <person name="Su Y.Y."/>
            <person name="Zhang Y.Q."/>
            <person name="Chen L.J."/>
            <person name="Yin Y."/>
            <person name="Lin M."/>
            <person name="Huang H."/>
            <person name="Deng H."/>
            <person name="Wang Z.W."/>
            <person name="Zhu S.L."/>
            <person name="Zhao X."/>
            <person name="Deng C."/>
            <person name="Niu S.C."/>
            <person name="Huang J."/>
            <person name="Wang M."/>
            <person name="Liu G.H."/>
            <person name="Yang H.J."/>
            <person name="Xiao X.J."/>
            <person name="Hsiao Y.Y."/>
            <person name="Wu W.L."/>
            <person name="Chen Y.Y."/>
            <person name="Mitsuda N."/>
            <person name="Ohme-Takagi M."/>
            <person name="Luo Y.B."/>
            <person name="Van de Peer Y."/>
            <person name="Liu Z.J."/>
        </authorList>
    </citation>
    <scope>NUCLEOTIDE SEQUENCE [LARGE SCALE GENOMIC DNA]</scope>
    <source>
        <tissue evidence="2">The whole plant</tissue>
    </source>
</reference>
<feature type="region of interest" description="Disordered" evidence="1">
    <location>
        <begin position="1"/>
        <end position="56"/>
    </location>
</feature>
<evidence type="ECO:0000256" key="1">
    <source>
        <dbReference type="SAM" id="MobiDB-lite"/>
    </source>
</evidence>
<name>A0A2I0VZ78_9ASPA</name>
<accession>A0A2I0VZ78</accession>
<dbReference type="EMBL" id="KZ503051">
    <property type="protein sequence ID" value="PKU68717.1"/>
    <property type="molecule type" value="Genomic_DNA"/>
</dbReference>